<evidence type="ECO:0000313" key="2">
    <source>
        <dbReference type="Proteomes" id="UP000708208"/>
    </source>
</evidence>
<feature type="non-terminal residue" evidence="1">
    <location>
        <position position="1"/>
    </location>
</feature>
<sequence>HPLCKVLLGSAPEKFSLEVETFLGKFQFKDLLVKTVTPKPETWNPRFEYFIDESFEDVGYAVPAVVVDSRSWVFDPNSFDGIDFRMRYQRTSKYVTNDGAKLTIKAGDESEIAFSGAFYDRVGIEADVIQYSDCIHCPLSHITLGSNLKDIEARMRKYAKMGSKASPVESMNTDELRCFLPPRVQ</sequence>
<name>A0A8J2NHR9_9HEXA</name>
<protein>
    <submittedName>
        <fullName evidence="1">Uncharacterized protein</fullName>
    </submittedName>
</protein>
<proteinExistence type="predicted"/>
<keyword evidence="2" id="KW-1185">Reference proteome</keyword>
<dbReference type="Proteomes" id="UP000708208">
    <property type="component" value="Unassembled WGS sequence"/>
</dbReference>
<accession>A0A8J2NHR9</accession>
<comment type="caution">
    <text evidence="1">The sequence shown here is derived from an EMBL/GenBank/DDBJ whole genome shotgun (WGS) entry which is preliminary data.</text>
</comment>
<dbReference type="EMBL" id="CAJVCH010014008">
    <property type="protein sequence ID" value="CAG7677072.1"/>
    <property type="molecule type" value="Genomic_DNA"/>
</dbReference>
<organism evidence="1 2">
    <name type="scientific">Allacma fusca</name>
    <dbReference type="NCBI Taxonomy" id="39272"/>
    <lineage>
        <taxon>Eukaryota</taxon>
        <taxon>Metazoa</taxon>
        <taxon>Ecdysozoa</taxon>
        <taxon>Arthropoda</taxon>
        <taxon>Hexapoda</taxon>
        <taxon>Collembola</taxon>
        <taxon>Symphypleona</taxon>
        <taxon>Sminthuridae</taxon>
        <taxon>Allacma</taxon>
    </lineage>
</organism>
<gene>
    <name evidence="1" type="ORF">AFUS01_LOCUS2446</name>
</gene>
<reference evidence="1" key="1">
    <citation type="submission" date="2021-06" db="EMBL/GenBank/DDBJ databases">
        <authorList>
            <person name="Hodson N. C."/>
            <person name="Mongue J. A."/>
            <person name="Jaron S. K."/>
        </authorList>
    </citation>
    <scope>NUCLEOTIDE SEQUENCE</scope>
</reference>
<dbReference type="AlphaFoldDB" id="A0A8J2NHR9"/>
<evidence type="ECO:0000313" key="1">
    <source>
        <dbReference type="EMBL" id="CAG7677072.1"/>
    </source>
</evidence>